<dbReference type="PANTHER" id="PTHR13832">
    <property type="entry name" value="PROTEIN PHOSPHATASE 2C"/>
    <property type="match status" value="1"/>
</dbReference>
<dbReference type="SUPFAM" id="SSF81606">
    <property type="entry name" value="PP2C-like"/>
    <property type="match status" value="1"/>
</dbReference>
<dbReference type="Proteomes" id="UP000198740">
    <property type="component" value="Unassembled WGS sequence"/>
</dbReference>
<dbReference type="InterPro" id="IPR036457">
    <property type="entry name" value="PPM-type-like_dom_sf"/>
</dbReference>
<evidence type="ECO:0000313" key="3">
    <source>
        <dbReference type="EMBL" id="SDR15966.1"/>
    </source>
</evidence>
<dbReference type="PANTHER" id="PTHR13832:SF827">
    <property type="entry name" value="PROTEIN PHOSPHATASE 1L"/>
    <property type="match status" value="1"/>
</dbReference>
<feature type="region of interest" description="Disordered" evidence="1">
    <location>
        <begin position="1"/>
        <end position="21"/>
    </location>
</feature>
<dbReference type="EMBL" id="FNKM01000002">
    <property type="protein sequence ID" value="SDR15966.1"/>
    <property type="molecule type" value="Genomic_DNA"/>
</dbReference>
<proteinExistence type="predicted"/>
<evidence type="ECO:0000256" key="1">
    <source>
        <dbReference type="SAM" id="MobiDB-lite"/>
    </source>
</evidence>
<dbReference type="SMART" id="SM00332">
    <property type="entry name" value="PP2Cc"/>
    <property type="match status" value="1"/>
</dbReference>
<dbReference type="CDD" id="cd00143">
    <property type="entry name" value="PP2Cc"/>
    <property type="match status" value="1"/>
</dbReference>
<dbReference type="Pfam" id="PF13672">
    <property type="entry name" value="PP2C_2"/>
    <property type="match status" value="1"/>
</dbReference>
<accession>A0ABY0TNM9</accession>
<dbReference type="SMART" id="SM00331">
    <property type="entry name" value="PP2C_SIG"/>
    <property type="match status" value="1"/>
</dbReference>
<keyword evidence="4" id="KW-1185">Reference proteome</keyword>
<evidence type="ECO:0000259" key="2">
    <source>
        <dbReference type="PROSITE" id="PS51746"/>
    </source>
</evidence>
<reference evidence="3 4" key="1">
    <citation type="submission" date="2016-10" db="EMBL/GenBank/DDBJ databases">
        <authorList>
            <person name="Varghese N."/>
            <person name="Submissions S."/>
        </authorList>
    </citation>
    <scope>NUCLEOTIDE SEQUENCE [LARGE SCALE GENOMIC DNA]</scope>
    <source>
        <strain evidence="3 4">BS2976</strain>
    </source>
</reference>
<dbReference type="PROSITE" id="PS51746">
    <property type="entry name" value="PPM_2"/>
    <property type="match status" value="1"/>
</dbReference>
<organism evidence="3 4">
    <name type="scientific">Pseudomonas grimontii</name>
    <dbReference type="NCBI Taxonomy" id="129847"/>
    <lineage>
        <taxon>Bacteria</taxon>
        <taxon>Pseudomonadati</taxon>
        <taxon>Pseudomonadota</taxon>
        <taxon>Gammaproteobacteria</taxon>
        <taxon>Pseudomonadales</taxon>
        <taxon>Pseudomonadaceae</taxon>
        <taxon>Pseudomonas</taxon>
    </lineage>
</organism>
<feature type="domain" description="PPM-type phosphatase" evidence="2">
    <location>
        <begin position="8"/>
        <end position="240"/>
    </location>
</feature>
<dbReference type="Gene3D" id="3.60.40.10">
    <property type="entry name" value="PPM-type phosphatase domain"/>
    <property type="match status" value="1"/>
</dbReference>
<name>A0ABY0TNM9_9PSED</name>
<dbReference type="InterPro" id="IPR001932">
    <property type="entry name" value="PPM-type_phosphatase-like_dom"/>
</dbReference>
<protein>
    <submittedName>
        <fullName evidence="3">Protein serine/threonine phosphatase</fullName>
    </submittedName>
</protein>
<sequence length="240" mass="26356">MRQMHADGCSAGRTAQGKTRTRNEDAFLDCPRRGCWAVADGMGGHLAGDVASHRVISSLASLPDQGSFDERVEAVRRCLRWLDREMGQTIEQTSDGIMGSTVVTLLLEGNRAACIWVGDSRCYLWRGQRLYQLSRDHSLWQQLMDKQQLSLQQALAHPDARALTRAIGGRKPLSLAVLEFSTQPGDVFLLCSDGLYQGLSHGELGSALSVGRPRQVVDRLFADVLRGPARDDLTAVVVQP</sequence>
<evidence type="ECO:0000313" key="4">
    <source>
        <dbReference type="Proteomes" id="UP000198740"/>
    </source>
</evidence>
<comment type="caution">
    <text evidence="3">The sequence shown here is derived from an EMBL/GenBank/DDBJ whole genome shotgun (WGS) entry which is preliminary data.</text>
</comment>
<dbReference type="InterPro" id="IPR015655">
    <property type="entry name" value="PP2C"/>
</dbReference>
<gene>
    <name evidence="3" type="ORF">SAMN04490186_3688</name>
</gene>